<sequence>MFRSQPIGNFADGRADQGYFFLAKTFINAPIRMPITTPVAIQPIKPMYKYLY</sequence>
<accession>A0AA86YGK5</accession>
<dbReference type="EMBL" id="ABJD02000102">
    <property type="protein sequence ID" value="EDU58270.1"/>
    <property type="molecule type" value="Genomic_DNA"/>
</dbReference>
<organism evidence="1 2">
    <name type="scientific">Providencia stuartii ATCC 25827</name>
    <dbReference type="NCBI Taxonomy" id="471874"/>
    <lineage>
        <taxon>Bacteria</taxon>
        <taxon>Pseudomonadati</taxon>
        <taxon>Pseudomonadota</taxon>
        <taxon>Gammaproteobacteria</taxon>
        <taxon>Enterobacterales</taxon>
        <taxon>Morganellaceae</taxon>
        <taxon>Providencia</taxon>
    </lineage>
</organism>
<gene>
    <name evidence="1" type="ORF">PROSTU_04005</name>
</gene>
<proteinExistence type="predicted"/>
<name>A0AA86YGK5_PROST</name>
<evidence type="ECO:0000313" key="2">
    <source>
        <dbReference type="Proteomes" id="UP000004506"/>
    </source>
</evidence>
<reference evidence="2" key="1">
    <citation type="submission" date="2008-04" db="EMBL/GenBank/DDBJ databases">
        <title>Draft genome sequence of Providencia stuartii (ATCC 25827).</title>
        <authorList>
            <person name="Sudarsanam P."/>
            <person name="Ley R."/>
            <person name="Guruge J."/>
            <person name="Turnbaugh P.J."/>
            <person name="Mahowald M."/>
            <person name="Liep D."/>
            <person name="Gordon J."/>
        </authorList>
    </citation>
    <scope>NUCLEOTIDE SEQUENCE [LARGE SCALE GENOMIC DNA]</scope>
    <source>
        <strain evidence="2">ATCC 25827</strain>
    </source>
</reference>
<evidence type="ECO:0000313" key="1">
    <source>
        <dbReference type="EMBL" id="EDU58270.1"/>
    </source>
</evidence>
<reference evidence="1 2" key="3">
    <citation type="submission" date="2008-05" db="EMBL/GenBank/DDBJ databases">
        <authorList>
            <person name="Fulton L."/>
            <person name="Clifton S."/>
            <person name="Fulton B."/>
            <person name="Xu J."/>
            <person name="Minx P."/>
            <person name="Pepin K.H."/>
            <person name="Johnson M."/>
            <person name="Thiruvilangam P."/>
            <person name="Bhonagiri V."/>
            <person name="Nash W.E."/>
            <person name="Mardis E.R."/>
            <person name="Wilson R.K."/>
        </authorList>
    </citation>
    <scope>NUCLEOTIDE SEQUENCE [LARGE SCALE GENOMIC DNA]</scope>
    <source>
        <strain evidence="1 2">ATCC 25827</strain>
    </source>
</reference>
<protein>
    <submittedName>
        <fullName evidence="1">Uncharacterized protein</fullName>
    </submittedName>
</protein>
<dbReference type="Proteomes" id="UP000004506">
    <property type="component" value="Unassembled WGS sequence"/>
</dbReference>
<dbReference type="AlphaFoldDB" id="A0AA86YGK5"/>
<reference evidence="2" key="2">
    <citation type="submission" date="2008-04" db="EMBL/GenBank/DDBJ databases">
        <title>Draft genome sequence of Providencia stuartii(ATCC 25827).</title>
        <authorList>
            <person name="Sudarsanam P."/>
            <person name="Ley R."/>
            <person name="Guruge J."/>
            <person name="Turnbaugh P.J."/>
            <person name="Mahowald M."/>
            <person name="Liep D."/>
            <person name="Gordon J."/>
        </authorList>
    </citation>
    <scope>NUCLEOTIDE SEQUENCE [LARGE SCALE GENOMIC DNA]</scope>
    <source>
        <strain evidence="2">ATCC 25827</strain>
    </source>
</reference>
<comment type="caution">
    <text evidence="1">The sequence shown here is derived from an EMBL/GenBank/DDBJ whole genome shotgun (WGS) entry which is preliminary data.</text>
</comment>